<dbReference type="Proteomes" id="UP000233343">
    <property type="component" value="Unassembled WGS sequence"/>
</dbReference>
<feature type="compositionally biased region" description="Polar residues" evidence="1">
    <location>
        <begin position="851"/>
        <end position="870"/>
    </location>
</feature>
<gene>
    <name evidence="4" type="ORF">CWS20_02935</name>
</gene>
<dbReference type="InterPro" id="IPR036465">
    <property type="entry name" value="vWFA_dom_sf"/>
</dbReference>
<dbReference type="SUPFAM" id="SSF53300">
    <property type="entry name" value="vWA-like"/>
    <property type="match status" value="2"/>
</dbReference>
<keyword evidence="2" id="KW-1133">Transmembrane helix</keyword>
<dbReference type="AlphaFoldDB" id="A0A2N0ZM34"/>
<feature type="transmembrane region" description="Helical" evidence="2">
    <location>
        <begin position="6"/>
        <end position="25"/>
    </location>
</feature>
<evidence type="ECO:0000259" key="3">
    <source>
        <dbReference type="PROSITE" id="PS50234"/>
    </source>
</evidence>
<dbReference type="Gene3D" id="3.40.50.410">
    <property type="entry name" value="von Willebrand factor, type A domain"/>
    <property type="match status" value="1"/>
</dbReference>
<dbReference type="PROSITE" id="PS50234">
    <property type="entry name" value="VWFA"/>
    <property type="match status" value="2"/>
</dbReference>
<feature type="transmembrane region" description="Helical" evidence="2">
    <location>
        <begin position="37"/>
        <end position="56"/>
    </location>
</feature>
<dbReference type="SUPFAM" id="SSF52317">
    <property type="entry name" value="Class I glutamine amidotransferase-like"/>
    <property type="match status" value="1"/>
</dbReference>
<feature type="domain" description="VWFA" evidence="3">
    <location>
        <begin position="67"/>
        <end position="244"/>
    </location>
</feature>
<dbReference type="InterPro" id="IPR002035">
    <property type="entry name" value="VWF_A"/>
</dbReference>
<dbReference type="PANTHER" id="PTHR37947:SF2">
    <property type="entry name" value="VON WILLEBRAND FACTOR TYPE A"/>
    <property type="match status" value="1"/>
</dbReference>
<keyword evidence="2" id="KW-0812">Transmembrane</keyword>
<evidence type="ECO:0000313" key="4">
    <source>
        <dbReference type="EMBL" id="PKG30584.1"/>
    </source>
</evidence>
<reference evidence="4 5" key="1">
    <citation type="journal article" date="2010" name="Int. J. Syst. Evol. Microbiol.">
        <title>Bacillus horneckiae sp. nov., isolated from a spacecraft-assembly clean room.</title>
        <authorList>
            <person name="Vaishampayan P."/>
            <person name="Probst A."/>
            <person name="Krishnamurthi S."/>
            <person name="Ghosh S."/>
            <person name="Osman S."/>
            <person name="McDowall A."/>
            <person name="Ruckmani A."/>
            <person name="Mayilraj S."/>
            <person name="Venkateswaran K."/>
        </authorList>
    </citation>
    <scope>NUCLEOTIDE SEQUENCE [LARGE SCALE GENOMIC DNA]</scope>
    <source>
        <strain evidence="5">1PO1SC</strain>
    </source>
</reference>
<dbReference type="RefSeq" id="WP_066197074.1">
    <property type="nucleotide sequence ID" value="NZ_JARMMB010000037.1"/>
</dbReference>
<accession>A0A2N0ZM34</accession>
<dbReference type="Pfam" id="PF00092">
    <property type="entry name" value="VWA"/>
    <property type="match status" value="2"/>
</dbReference>
<feature type="transmembrane region" description="Helical" evidence="2">
    <location>
        <begin position="813"/>
        <end position="831"/>
    </location>
</feature>
<feature type="region of interest" description="Disordered" evidence="1">
    <location>
        <begin position="842"/>
        <end position="918"/>
    </location>
</feature>
<comment type="caution">
    <text evidence="4">The sequence shown here is derived from an EMBL/GenBank/DDBJ whole genome shotgun (WGS) entry which is preliminary data.</text>
</comment>
<dbReference type="SMART" id="SM00327">
    <property type="entry name" value="VWA"/>
    <property type="match status" value="2"/>
</dbReference>
<evidence type="ECO:0000256" key="2">
    <source>
        <dbReference type="SAM" id="Phobius"/>
    </source>
</evidence>
<feature type="domain" description="VWFA" evidence="3">
    <location>
        <begin position="407"/>
        <end position="572"/>
    </location>
</feature>
<dbReference type="InterPro" id="IPR029062">
    <property type="entry name" value="Class_I_gatase-like"/>
</dbReference>
<dbReference type="CDD" id="cd00198">
    <property type="entry name" value="vWFA"/>
    <property type="match status" value="1"/>
</dbReference>
<evidence type="ECO:0000256" key="1">
    <source>
        <dbReference type="SAM" id="MobiDB-lite"/>
    </source>
</evidence>
<keyword evidence="5" id="KW-1185">Reference proteome</keyword>
<name>A0A2N0ZM34_9BACI</name>
<feature type="compositionally biased region" description="Basic and acidic residues" evidence="1">
    <location>
        <begin position="871"/>
        <end position="887"/>
    </location>
</feature>
<dbReference type="PANTHER" id="PTHR37947">
    <property type="entry name" value="BLL2462 PROTEIN"/>
    <property type="match status" value="1"/>
</dbReference>
<keyword evidence="2" id="KW-0472">Membrane</keyword>
<dbReference type="EMBL" id="PISD01000007">
    <property type="protein sequence ID" value="PKG30584.1"/>
    <property type="molecule type" value="Genomic_DNA"/>
</dbReference>
<organism evidence="4 5">
    <name type="scientific">Cytobacillus horneckiae</name>
    <dbReference type="NCBI Taxonomy" id="549687"/>
    <lineage>
        <taxon>Bacteria</taxon>
        <taxon>Bacillati</taxon>
        <taxon>Bacillota</taxon>
        <taxon>Bacilli</taxon>
        <taxon>Bacillales</taxon>
        <taxon>Bacillaceae</taxon>
        <taxon>Cytobacillus</taxon>
    </lineage>
</organism>
<dbReference type="Gene3D" id="3.40.50.880">
    <property type="match status" value="2"/>
</dbReference>
<protein>
    <submittedName>
        <fullName evidence="4">VWA domain-containing protein</fullName>
    </submittedName>
</protein>
<evidence type="ECO:0000313" key="5">
    <source>
        <dbReference type="Proteomes" id="UP000233343"/>
    </source>
</evidence>
<feature type="compositionally biased region" description="Basic and acidic residues" evidence="1">
    <location>
        <begin position="894"/>
        <end position="918"/>
    </location>
</feature>
<sequence>MGIEFKYPLALFLLLPAFFFVYLYLKNGNKYKNREARIISAIRISVFILLIFALAIPQLNLPIKGEKVVFLVDRSASVNGTEAETLGWIEESVKHKGIKDEFAIASFAENIVIDQNLGNQSESLPEFNGAVNETETNIESGLQFASTLIPRDSSGRVVVFTDGNETAGNGAEAAKLLKNRGIELDYVQVNSKVEKDMALADLKVSPSLYEGEAASVSLSVNSNMNQSAQVRLYLNNKEILQEKVEVKEGKNEFSFSYEAQGSGLQVLKAEIEAEGDTFIENNALQATTNVKGKPKLLIVQSHESDQLQKALQSSGIELDTIVPEKLPTNLSGYLQYQSIIFNNVQATGITQKQMELIEQAVREFGVGFIMGGGEESFGLGGYFKTPIEKLLPVDMEIKGKEEMPSLGLMIVMDRSGSMDGQKLELAKEAAARSVELLREEDTLGFIAFDDQPWEIVETGPLKDKEAAVEKILSVTPGGGTEIFTSLEKAYAELEDLKLQRKHIILLTDGQSSGNGDYELIIENGKENNITLSTVAIGQDADRALLEDLAEQGSGRYYDVTDASVIPSILSRETVMATRTYIEDQPFFPLVQNYPEWTSLFTEGVPKMNAYIAVTAKPRAQVPILSEKEDPVLAQWQYGIGRTIAFTSDFTGGWSGDWARWGRWPDFINQLVTSTLPQYDSEPFRVSVSKGVEQATVHLESIANQSLPIEATVLSEDGSEVKTNAKLVAPGKYEVIVPEKEGMYFLSIKQANEHGEMISYQTGFAIPYSDEYLLEGTNLDLLKELATITNGKKLDNEADAFRPLQQRAYNQQEISIMLVSLAFILYFIEIAIRRFGFPASRKSKQVSKGEKLNQTANTQKGYSTISSNQNKLDAEEQKDNQVIKEKTVNKKKKIKENPITEEERADRMKRLLEAKKRRS</sequence>
<proteinExistence type="predicted"/>